<dbReference type="InterPro" id="IPR046947">
    <property type="entry name" value="LytR-like"/>
</dbReference>
<proteinExistence type="predicted"/>
<protein>
    <submittedName>
        <fullName evidence="4">Two component transcriptional regulator, LytTR family</fullName>
    </submittedName>
</protein>
<dbReference type="InterPro" id="IPR007492">
    <property type="entry name" value="LytTR_DNA-bd_dom"/>
</dbReference>
<dbReference type="Pfam" id="PF00072">
    <property type="entry name" value="Response_reg"/>
    <property type="match status" value="1"/>
</dbReference>
<organism evidence="4 5">
    <name type="scientific">Aquimarina amphilecti</name>
    <dbReference type="NCBI Taxonomy" id="1038014"/>
    <lineage>
        <taxon>Bacteria</taxon>
        <taxon>Pseudomonadati</taxon>
        <taxon>Bacteroidota</taxon>
        <taxon>Flavobacteriia</taxon>
        <taxon>Flavobacteriales</taxon>
        <taxon>Flavobacteriaceae</taxon>
        <taxon>Aquimarina</taxon>
    </lineage>
</organism>
<reference evidence="4 5" key="1">
    <citation type="submission" date="2016-10" db="EMBL/GenBank/DDBJ databases">
        <authorList>
            <person name="de Groot N.N."/>
        </authorList>
    </citation>
    <scope>NUCLEOTIDE SEQUENCE [LARGE SCALE GENOMIC DNA]</scope>
    <source>
        <strain evidence="4 5">DSM 25232</strain>
    </source>
</reference>
<evidence type="ECO:0000256" key="1">
    <source>
        <dbReference type="PROSITE-ProRule" id="PRU00169"/>
    </source>
</evidence>
<dbReference type="PROSITE" id="PS50110">
    <property type="entry name" value="RESPONSE_REGULATORY"/>
    <property type="match status" value="1"/>
</dbReference>
<evidence type="ECO:0000313" key="4">
    <source>
        <dbReference type="EMBL" id="SEL18799.1"/>
    </source>
</evidence>
<dbReference type="SMART" id="SM00448">
    <property type="entry name" value="REC"/>
    <property type="match status" value="1"/>
</dbReference>
<evidence type="ECO:0000259" key="3">
    <source>
        <dbReference type="PROSITE" id="PS50930"/>
    </source>
</evidence>
<dbReference type="SUPFAM" id="SSF52172">
    <property type="entry name" value="CheY-like"/>
    <property type="match status" value="1"/>
</dbReference>
<dbReference type="Proteomes" id="UP000198521">
    <property type="component" value="Unassembled WGS sequence"/>
</dbReference>
<keyword evidence="1" id="KW-0597">Phosphoprotein</keyword>
<gene>
    <name evidence="4" type="ORF">SAMN04487910_1968</name>
</gene>
<dbReference type="STRING" id="1038014.SAMN04487910_1968"/>
<dbReference type="Pfam" id="PF04397">
    <property type="entry name" value="LytTR"/>
    <property type="match status" value="1"/>
</dbReference>
<evidence type="ECO:0000313" key="5">
    <source>
        <dbReference type="Proteomes" id="UP000198521"/>
    </source>
</evidence>
<feature type="modified residue" description="4-aspartylphosphate" evidence="1">
    <location>
        <position position="56"/>
    </location>
</feature>
<dbReference type="SMART" id="SM00850">
    <property type="entry name" value="LytTR"/>
    <property type="match status" value="1"/>
</dbReference>
<dbReference type="GO" id="GO:0000156">
    <property type="term" value="F:phosphorelay response regulator activity"/>
    <property type="evidence" value="ECO:0007669"/>
    <property type="project" value="InterPro"/>
</dbReference>
<dbReference type="RefSeq" id="WP_091407869.1">
    <property type="nucleotide sequence ID" value="NZ_FOAB01000003.1"/>
</dbReference>
<name>A0A1H7N663_AQUAM</name>
<dbReference type="GO" id="GO:0003677">
    <property type="term" value="F:DNA binding"/>
    <property type="evidence" value="ECO:0007669"/>
    <property type="project" value="InterPro"/>
</dbReference>
<dbReference type="PANTHER" id="PTHR37299:SF1">
    <property type="entry name" value="STAGE 0 SPORULATION PROTEIN A HOMOLOG"/>
    <property type="match status" value="1"/>
</dbReference>
<dbReference type="Gene3D" id="3.40.50.2300">
    <property type="match status" value="1"/>
</dbReference>
<feature type="domain" description="Response regulatory" evidence="2">
    <location>
        <begin position="4"/>
        <end position="117"/>
    </location>
</feature>
<dbReference type="PROSITE" id="PS50930">
    <property type="entry name" value="HTH_LYTTR"/>
    <property type="match status" value="1"/>
</dbReference>
<evidence type="ECO:0000259" key="2">
    <source>
        <dbReference type="PROSITE" id="PS50110"/>
    </source>
</evidence>
<dbReference type="InterPro" id="IPR001789">
    <property type="entry name" value="Sig_transdc_resp-reg_receiver"/>
</dbReference>
<dbReference type="InterPro" id="IPR011006">
    <property type="entry name" value="CheY-like_superfamily"/>
</dbReference>
<sequence>MNLTAIVVDDEANSRAILKNYLHKYCPSVKVLGEAASVQETLKLLESNNPDLLFLDVEMPYGNAFDLLEQVPDRTFETVFVTAYDHYAVDALNAQATYYLLKPIAIDNLIKAVDHVGHIKEREKELQDKVLTPKISPTVDGKITIPQQDGFEVLKVAEILYCQADDNYTKIFLNQGQKLVSKTLKYFEDSLKEHGFVRIHKSYLVNVNTIVKYKKGKGGSVQLSSGKELMVSSSKKGTLLDYFK</sequence>
<dbReference type="EMBL" id="FOAB01000003">
    <property type="protein sequence ID" value="SEL18799.1"/>
    <property type="molecule type" value="Genomic_DNA"/>
</dbReference>
<dbReference type="Gene3D" id="2.40.50.1020">
    <property type="entry name" value="LytTr DNA-binding domain"/>
    <property type="match status" value="1"/>
</dbReference>
<dbReference type="AlphaFoldDB" id="A0A1H7N663"/>
<feature type="domain" description="HTH LytTR-type" evidence="3">
    <location>
        <begin position="143"/>
        <end position="232"/>
    </location>
</feature>
<accession>A0A1H7N663</accession>
<dbReference type="PANTHER" id="PTHR37299">
    <property type="entry name" value="TRANSCRIPTIONAL REGULATOR-RELATED"/>
    <property type="match status" value="1"/>
</dbReference>
<keyword evidence="5" id="KW-1185">Reference proteome</keyword>
<dbReference type="OrthoDB" id="2168082at2"/>